<dbReference type="Proteomes" id="UP001056381">
    <property type="component" value="Chromosome"/>
</dbReference>
<proteinExistence type="predicted"/>
<keyword evidence="1" id="KW-0812">Transmembrane</keyword>
<keyword evidence="1" id="KW-0472">Membrane</keyword>
<dbReference type="Gene3D" id="3.40.50.150">
    <property type="entry name" value="Vaccinia Virus protein VP39"/>
    <property type="match status" value="1"/>
</dbReference>
<accession>A0A9Q8X263</accession>
<name>A0A9Q8X263_9GAMM</name>
<dbReference type="CDD" id="cd02440">
    <property type="entry name" value="AdoMet_MTases"/>
    <property type="match status" value="1"/>
</dbReference>
<sequence>MIFKVLAFIYFKVFCSLFWYFAKFRNRFESDQNHCNICSGSLDAKQIAKIDLAGYVSLLDSSYLGSVFYRLRFLFFWPWLRQGFLKYKYFITSKNDLLKYKKCQKCGSLNLILKNNRSNRVGDDDIHYFSKIKDSNEKHNQYISRFSDFIIKESSKNNFPNKKILDVGSGTGEILDLIKKKGFDVKGVEPSVGQYKASKKFLDLDIENEFYEKSLFKKESFSLIYSFHSIEHFNDCSSFFESANYHLMQNGALYLSTPLAELAENYANSKKNGFFSSKDEIIFCSSHVQLLSRKFIVEKASQNGFSVHKVMENESKKISKWGEKPFGCTFKFIKD</sequence>
<gene>
    <name evidence="2" type="ORF">M9B40_04175</name>
</gene>
<dbReference type="Pfam" id="PF13489">
    <property type="entry name" value="Methyltransf_23"/>
    <property type="match status" value="1"/>
</dbReference>
<organism evidence="2 3">
    <name type="scientific">SAR86 cluster bacterium</name>
    <dbReference type="NCBI Taxonomy" id="2030880"/>
    <lineage>
        <taxon>Bacteria</taxon>
        <taxon>Pseudomonadati</taxon>
        <taxon>Pseudomonadota</taxon>
        <taxon>Gammaproteobacteria</taxon>
        <taxon>SAR86 cluster</taxon>
    </lineage>
</organism>
<dbReference type="SUPFAM" id="SSF53335">
    <property type="entry name" value="S-adenosyl-L-methionine-dependent methyltransferases"/>
    <property type="match status" value="1"/>
</dbReference>
<evidence type="ECO:0000313" key="2">
    <source>
        <dbReference type="EMBL" id="URQ62927.1"/>
    </source>
</evidence>
<dbReference type="PANTHER" id="PTHR43861">
    <property type="entry name" value="TRANS-ACONITATE 2-METHYLTRANSFERASE-RELATED"/>
    <property type="match status" value="1"/>
</dbReference>
<keyword evidence="3" id="KW-1185">Reference proteome</keyword>
<dbReference type="GO" id="GO:0008168">
    <property type="term" value="F:methyltransferase activity"/>
    <property type="evidence" value="ECO:0007669"/>
    <property type="project" value="UniProtKB-KW"/>
</dbReference>
<dbReference type="InterPro" id="IPR029063">
    <property type="entry name" value="SAM-dependent_MTases_sf"/>
</dbReference>
<feature type="transmembrane region" description="Helical" evidence="1">
    <location>
        <begin position="5"/>
        <end position="22"/>
    </location>
</feature>
<dbReference type="GO" id="GO:0032259">
    <property type="term" value="P:methylation"/>
    <property type="evidence" value="ECO:0007669"/>
    <property type="project" value="UniProtKB-KW"/>
</dbReference>
<evidence type="ECO:0000256" key="1">
    <source>
        <dbReference type="SAM" id="Phobius"/>
    </source>
</evidence>
<keyword evidence="2" id="KW-0808">Transferase</keyword>
<dbReference type="PANTHER" id="PTHR43861:SF6">
    <property type="entry name" value="METHYLTRANSFERASE TYPE 11"/>
    <property type="match status" value="1"/>
</dbReference>
<reference evidence="2" key="1">
    <citation type="submission" date="2022-05" db="EMBL/GenBank/DDBJ databases">
        <title>Single-amplified genomics reveal most streamlined microbe among free-living bacteria.</title>
        <authorList>
            <person name="Roda-Garcia J."/>
            <person name="Haro-Moreno J.M."/>
            <person name="Rodriguez-Valera F."/>
            <person name="Almagro-Moreno S."/>
            <person name="Lopez-Perez M."/>
        </authorList>
    </citation>
    <scope>NUCLEOTIDE SEQUENCE</scope>
    <source>
        <strain evidence="2">TMED112-D2-2</strain>
    </source>
</reference>
<keyword evidence="2" id="KW-0489">Methyltransferase</keyword>
<protein>
    <submittedName>
        <fullName evidence="2">Class I SAM-dependent methyltransferase</fullName>
    </submittedName>
</protein>
<dbReference type="EMBL" id="CP097966">
    <property type="protein sequence ID" value="URQ62927.1"/>
    <property type="molecule type" value="Genomic_DNA"/>
</dbReference>
<keyword evidence="1" id="KW-1133">Transmembrane helix</keyword>
<dbReference type="AlphaFoldDB" id="A0A9Q8X263"/>
<evidence type="ECO:0000313" key="3">
    <source>
        <dbReference type="Proteomes" id="UP001056381"/>
    </source>
</evidence>